<comment type="cofactor">
    <cofactor evidence="2 6">
        <name>Mg(2+)</name>
        <dbReference type="ChEBI" id="CHEBI:18420"/>
    </cofactor>
</comment>
<evidence type="ECO:0000256" key="4">
    <source>
        <dbReference type="ARBA" id="ARBA00022801"/>
    </source>
</evidence>
<dbReference type="Gene3D" id="3.30.540.10">
    <property type="entry name" value="Fructose-1,6-Bisphosphatase, subunit A, domain 1"/>
    <property type="match status" value="1"/>
</dbReference>
<keyword evidence="4 6" id="KW-0378">Hydrolase</keyword>
<dbReference type="InterPro" id="IPR000760">
    <property type="entry name" value="Inositol_monophosphatase-like"/>
</dbReference>
<evidence type="ECO:0000313" key="8">
    <source>
        <dbReference type="Proteomes" id="UP001172728"/>
    </source>
</evidence>
<dbReference type="InterPro" id="IPR020583">
    <property type="entry name" value="Inositol_monoP_metal-BS"/>
</dbReference>
<dbReference type="SUPFAM" id="SSF56655">
    <property type="entry name" value="Carbohydrate phosphatase"/>
    <property type="match status" value="1"/>
</dbReference>
<evidence type="ECO:0000313" key="7">
    <source>
        <dbReference type="EMBL" id="MDN4474564.1"/>
    </source>
</evidence>
<comment type="caution">
    <text evidence="7">The sequence shown here is derived from an EMBL/GenBank/DDBJ whole genome shotgun (WGS) entry which is preliminary data.</text>
</comment>
<evidence type="ECO:0000256" key="3">
    <source>
        <dbReference type="ARBA" id="ARBA00022723"/>
    </source>
</evidence>
<keyword evidence="5 6" id="KW-0460">Magnesium</keyword>
<evidence type="ECO:0000256" key="5">
    <source>
        <dbReference type="ARBA" id="ARBA00022842"/>
    </source>
</evidence>
<reference evidence="7" key="1">
    <citation type="submission" date="2023-06" db="EMBL/GenBank/DDBJ databases">
        <title>Sysu t00192.</title>
        <authorList>
            <person name="Gao L."/>
            <person name="Fang B.-Z."/>
            <person name="Li W.-J."/>
        </authorList>
    </citation>
    <scope>NUCLEOTIDE SEQUENCE</scope>
    <source>
        <strain evidence="7">SYSU T00192</strain>
    </source>
</reference>
<dbReference type="Gene3D" id="3.40.190.80">
    <property type="match status" value="1"/>
</dbReference>
<dbReference type="InterPro" id="IPR033942">
    <property type="entry name" value="IMPase"/>
</dbReference>
<proteinExistence type="inferred from homology"/>
<dbReference type="Pfam" id="PF00459">
    <property type="entry name" value="Inositol_P"/>
    <property type="match status" value="1"/>
</dbReference>
<organism evidence="7 8">
    <name type="scientific">Demequina litoralis</name>
    <dbReference type="NCBI Taxonomy" id="3051660"/>
    <lineage>
        <taxon>Bacteria</taxon>
        <taxon>Bacillati</taxon>
        <taxon>Actinomycetota</taxon>
        <taxon>Actinomycetes</taxon>
        <taxon>Micrococcales</taxon>
        <taxon>Demequinaceae</taxon>
        <taxon>Demequina</taxon>
    </lineage>
</organism>
<evidence type="ECO:0000256" key="1">
    <source>
        <dbReference type="ARBA" id="ARBA00001033"/>
    </source>
</evidence>
<dbReference type="CDD" id="cd01639">
    <property type="entry name" value="IMPase"/>
    <property type="match status" value="1"/>
</dbReference>
<comment type="catalytic activity">
    <reaction evidence="1 6">
        <text>a myo-inositol phosphate + H2O = myo-inositol + phosphate</text>
        <dbReference type="Rhea" id="RHEA:24056"/>
        <dbReference type="ChEBI" id="CHEBI:15377"/>
        <dbReference type="ChEBI" id="CHEBI:17268"/>
        <dbReference type="ChEBI" id="CHEBI:43474"/>
        <dbReference type="ChEBI" id="CHEBI:84139"/>
        <dbReference type="EC" id="3.1.3.25"/>
    </reaction>
</comment>
<evidence type="ECO:0000256" key="2">
    <source>
        <dbReference type="ARBA" id="ARBA00001946"/>
    </source>
</evidence>
<dbReference type="PANTHER" id="PTHR20854:SF4">
    <property type="entry name" value="INOSITOL-1-MONOPHOSPHATASE-RELATED"/>
    <property type="match status" value="1"/>
</dbReference>
<dbReference type="PANTHER" id="PTHR20854">
    <property type="entry name" value="INOSITOL MONOPHOSPHATASE"/>
    <property type="match status" value="1"/>
</dbReference>
<sequence length="268" mass="28238">MTTPSELLDVASALASEAGRLINEGRAEARVALTKSSDVDVVTQMDIAAERLLRERLAELRPDDGVLGEEGDDVVGTSGITWVVDPIDGTVNYLYGIPHYSVSVAAVSGPPHPHAWIIEAGAVMDGSGVLWTAARGQGAWRDGQALRRDDAPPLDRTLVATGFQYIAERRALQGQVVARLLPQVRDIRRLGSASVDLVHVAAGLVDAYYEQGLHPWDFAAGALIAAEAGVRVSGMDGGPADGDMLIAAMPEAWDALRDALAGAGARPF</sequence>
<keyword evidence="3 6" id="KW-0479">Metal-binding</keyword>
<dbReference type="GO" id="GO:0016787">
    <property type="term" value="F:hydrolase activity"/>
    <property type="evidence" value="ECO:0007669"/>
    <property type="project" value="UniProtKB-KW"/>
</dbReference>
<dbReference type="EMBL" id="JAUHPW010000001">
    <property type="protein sequence ID" value="MDN4474564.1"/>
    <property type="molecule type" value="Genomic_DNA"/>
</dbReference>
<protein>
    <recommendedName>
        <fullName evidence="6">Inositol-1-monophosphatase</fullName>
        <ecNumber evidence="6">3.1.3.25</ecNumber>
    </recommendedName>
</protein>
<dbReference type="PRINTS" id="PR00377">
    <property type="entry name" value="IMPHPHTASES"/>
</dbReference>
<dbReference type="RefSeq" id="WP_301130967.1">
    <property type="nucleotide sequence ID" value="NZ_JAUHPW010000001.1"/>
</dbReference>
<comment type="similarity">
    <text evidence="6">Belongs to the inositol monophosphatase superfamily.</text>
</comment>
<evidence type="ECO:0000256" key="6">
    <source>
        <dbReference type="RuleBase" id="RU364068"/>
    </source>
</evidence>
<dbReference type="PROSITE" id="PS00629">
    <property type="entry name" value="IMP_1"/>
    <property type="match status" value="1"/>
</dbReference>
<accession>A0ABT8G6L4</accession>
<dbReference type="EC" id="3.1.3.25" evidence="6"/>
<name>A0ABT8G6L4_9MICO</name>
<gene>
    <name evidence="7" type="ORF">QQX09_01720</name>
</gene>
<dbReference type="Proteomes" id="UP001172728">
    <property type="component" value="Unassembled WGS sequence"/>
</dbReference>
<keyword evidence="8" id="KW-1185">Reference proteome</keyword>